<comment type="similarity">
    <text evidence="1">Belongs to the LysR transcriptional regulatory family.</text>
</comment>
<evidence type="ECO:0000256" key="3">
    <source>
        <dbReference type="ARBA" id="ARBA00023125"/>
    </source>
</evidence>
<keyword evidence="4" id="KW-0804">Transcription</keyword>
<dbReference type="Proteomes" id="UP001595593">
    <property type="component" value="Unassembled WGS sequence"/>
</dbReference>
<gene>
    <name evidence="6" type="ORF">ACFOD4_01265</name>
</gene>
<name>A0ABV7FTI7_9PROT</name>
<sequence length="307" mass="31909">MTPSLRQLRAFAAAVETGSFGRAAARLHLSQPALTVQIRALETSLGLTLFDRSARGVRPTEAGRHLAQSFGRVLAELDQVVEGARAQAARRSGVVRVAVLPSVAATLLPLALARPRAMHPAIRVLVRDAVAGRVAAQLRDGEAELGIGMLAGPDPALEAETLFEDELIAVLPPGHRLAARSRLSPAILAAEPLVLTDPGSSLRALAERAFAESGLLLNPAYEATYMSTAVALVRAGLGIGILPALAPDLRLPPVLETRPIAAPAMRRTIALLWRRGASLSPAAEALADAIRGAGTDAAPSGSNLPEA</sequence>
<dbReference type="PANTHER" id="PTHR30419">
    <property type="entry name" value="HTH-TYPE TRANSCRIPTIONAL REGULATOR YBHD"/>
    <property type="match status" value="1"/>
</dbReference>
<dbReference type="PRINTS" id="PR00039">
    <property type="entry name" value="HTHLYSR"/>
</dbReference>
<dbReference type="SUPFAM" id="SSF53850">
    <property type="entry name" value="Periplasmic binding protein-like II"/>
    <property type="match status" value="1"/>
</dbReference>
<dbReference type="Pfam" id="PF03466">
    <property type="entry name" value="LysR_substrate"/>
    <property type="match status" value="1"/>
</dbReference>
<dbReference type="RefSeq" id="WP_379592783.1">
    <property type="nucleotide sequence ID" value="NZ_JBHRTN010000003.1"/>
</dbReference>
<dbReference type="InterPro" id="IPR050950">
    <property type="entry name" value="HTH-type_LysR_regulators"/>
</dbReference>
<keyword evidence="7" id="KW-1185">Reference proteome</keyword>
<evidence type="ECO:0000256" key="1">
    <source>
        <dbReference type="ARBA" id="ARBA00009437"/>
    </source>
</evidence>
<comment type="caution">
    <text evidence="6">The sequence shown here is derived from an EMBL/GenBank/DDBJ whole genome shotgun (WGS) entry which is preliminary data.</text>
</comment>
<keyword evidence="2" id="KW-0805">Transcription regulation</keyword>
<dbReference type="EMBL" id="JBHRTN010000003">
    <property type="protein sequence ID" value="MFC3123674.1"/>
    <property type="molecule type" value="Genomic_DNA"/>
</dbReference>
<organism evidence="6 7">
    <name type="scientific">Teichococcus globiformis</name>
    <dbReference type="NCBI Taxonomy" id="2307229"/>
    <lineage>
        <taxon>Bacteria</taxon>
        <taxon>Pseudomonadati</taxon>
        <taxon>Pseudomonadota</taxon>
        <taxon>Alphaproteobacteria</taxon>
        <taxon>Acetobacterales</taxon>
        <taxon>Roseomonadaceae</taxon>
        <taxon>Roseomonas</taxon>
    </lineage>
</organism>
<proteinExistence type="inferred from homology"/>
<feature type="domain" description="HTH lysR-type" evidence="5">
    <location>
        <begin position="3"/>
        <end position="60"/>
    </location>
</feature>
<dbReference type="CDD" id="cd08440">
    <property type="entry name" value="PBP2_LTTR_like_4"/>
    <property type="match status" value="1"/>
</dbReference>
<evidence type="ECO:0000313" key="7">
    <source>
        <dbReference type="Proteomes" id="UP001595593"/>
    </source>
</evidence>
<dbReference type="Pfam" id="PF00126">
    <property type="entry name" value="HTH_1"/>
    <property type="match status" value="1"/>
</dbReference>
<dbReference type="InterPro" id="IPR036388">
    <property type="entry name" value="WH-like_DNA-bd_sf"/>
</dbReference>
<evidence type="ECO:0000259" key="5">
    <source>
        <dbReference type="PROSITE" id="PS50931"/>
    </source>
</evidence>
<evidence type="ECO:0000256" key="2">
    <source>
        <dbReference type="ARBA" id="ARBA00023015"/>
    </source>
</evidence>
<dbReference type="PANTHER" id="PTHR30419:SF8">
    <property type="entry name" value="NITROGEN ASSIMILATION TRANSCRIPTIONAL ACTIVATOR-RELATED"/>
    <property type="match status" value="1"/>
</dbReference>
<dbReference type="InterPro" id="IPR036390">
    <property type="entry name" value="WH_DNA-bd_sf"/>
</dbReference>
<accession>A0ABV7FTI7</accession>
<dbReference type="Gene3D" id="3.40.190.290">
    <property type="match status" value="1"/>
</dbReference>
<evidence type="ECO:0000313" key="6">
    <source>
        <dbReference type="EMBL" id="MFC3123674.1"/>
    </source>
</evidence>
<protein>
    <submittedName>
        <fullName evidence="6">LysR family transcriptional regulator</fullName>
    </submittedName>
</protein>
<dbReference type="InterPro" id="IPR000847">
    <property type="entry name" value="LysR_HTH_N"/>
</dbReference>
<dbReference type="Gene3D" id="1.10.10.10">
    <property type="entry name" value="Winged helix-like DNA-binding domain superfamily/Winged helix DNA-binding domain"/>
    <property type="match status" value="1"/>
</dbReference>
<keyword evidence="3" id="KW-0238">DNA-binding</keyword>
<dbReference type="InterPro" id="IPR005119">
    <property type="entry name" value="LysR_subst-bd"/>
</dbReference>
<evidence type="ECO:0000256" key="4">
    <source>
        <dbReference type="ARBA" id="ARBA00023163"/>
    </source>
</evidence>
<reference evidence="7" key="1">
    <citation type="journal article" date="2019" name="Int. J. Syst. Evol. Microbiol.">
        <title>The Global Catalogue of Microorganisms (GCM) 10K type strain sequencing project: providing services to taxonomists for standard genome sequencing and annotation.</title>
        <authorList>
            <consortium name="The Broad Institute Genomics Platform"/>
            <consortium name="The Broad Institute Genome Sequencing Center for Infectious Disease"/>
            <person name="Wu L."/>
            <person name="Ma J."/>
        </authorList>
    </citation>
    <scope>NUCLEOTIDE SEQUENCE [LARGE SCALE GENOMIC DNA]</scope>
    <source>
        <strain evidence="7">KCTC 52094</strain>
    </source>
</reference>
<dbReference type="SUPFAM" id="SSF46785">
    <property type="entry name" value="Winged helix' DNA-binding domain"/>
    <property type="match status" value="1"/>
</dbReference>
<dbReference type="PROSITE" id="PS50931">
    <property type="entry name" value="HTH_LYSR"/>
    <property type="match status" value="1"/>
</dbReference>